<name>A0A3P1VRB0_FUSNU</name>
<dbReference type="AlphaFoldDB" id="A0A3P1VRB0"/>
<organism evidence="1">
    <name type="scientific">Fusobacterium nucleatum</name>
    <dbReference type="NCBI Taxonomy" id="851"/>
    <lineage>
        <taxon>Bacteria</taxon>
        <taxon>Fusobacteriati</taxon>
        <taxon>Fusobacteriota</taxon>
        <taxon>Fusobacteriia</taxon>
        <taxon>Fusobacteriales</taxon>
        <taxon>Fusobacteriaceae</taxon>
        <taxon>Fusobacterium</taxon>
    </lineage>
</organism>
<sequence>MDGKDMSKYNVYESIIDKNIKKEFKDSDWCSSLMNYGTRGCKIDGLIAAAYLFCPEIIEIEGHIFIKEFCNFEEGEEIEFLNDLKRYHNNKKDIEMSVNSWSIGDFFIGDIELMDNENVLREFGKALVYFWKKRVNELFPNRNIVVEMGMELFGEFGLSITLYEEEK</sequence>
<reference evidence="1" key="1">
    <citation type="submission" date="2018-11" db="EMBL/GenBank/DDBJ databases">
        <title>Genomes From Bacteria Associated with the Canine Oral Cavity: a Test Case for Automated Genome-Based Taxonomic Assignment.</title>
        <authorList>
            <person name="Coil D.A."/>
            <person name="Jospin G."/>
            <person name="Darling A.E."/>
            <person name="Wallis C."/>
            <person name="Davis I.J."/>
            <person name="Harris S."/>
            <person name="Eisen J.A."/>
            <person name="Holcombe L.J."/>
            <person name="O'Flynn C."/>
        </authorList>
    </citation>
    <scope>NUCLEOTIDE SEQUENCE [LARGE SCALE GENOMIC DNA]</scope>
    <source>
        <strain evidence="1">OH5060</strain>
    </source>
</reference>
<gene>
    <name evidence="1" type="ORF">EII28_08160</name>
</gene>
<proteinExistence type="predicted"/>
<accession>A0A3P1VRB0</accession>
<comment type="caution">
    <text evidence="1">The sequence shown here is derived from an EMBL/GenBank/DDBJ whole genome shotgun (WGS) entry which is preliminary data.</text>
</comment>
<dbReference type="EMBL" id="RQZD01000017">
    <property type="protein sequence ID" value="RRD36834.1"/>
    <property type="molecule type" value="Genomic_DNA"/>
</dbReference>
<protein>
    <submittedName>
        <fullName evidence="1">Uncharacterized protein</fullName>
    </submittedName>
</protein>
<evidence type="ECO:0000313" key="1">
    <source>
        <dbReference type="EMBL" id="RRD36834.1"/>
    </source>
</evidence>